<dbReference type="EMBL" id="NGJS01000006">
    <property type="protein sequence ID" value="RST99171.1"/>
    <property type="molecule type" value="Genomic_DNA"/>
</dbReference>
<dbReference type="InterPro" id="IPR037094">
    <property type="entry name" value="Glyco_hydro_38_cen_sf"/>
</dbReference>
<dbReference type="OrthoDB" id="9764050at2"/>
<dbReference type="SMART" id="SM00872">
    <property type="entry name" value="Alpha-mann_mid"/>
    <property type="match status" value="1"/>
</dbReference>
<dbReference type="PANTHER" id="PTHR46017:SF2">
    <property type="entry name" value="MANNOSYLGLYCERATE HYDROLASE"/>
    <property type="match status" value="1"/>
</dbReference>
<keyword evidence="4" id="KW-0326">Glycosidase</keyword>
<dbReference type="GO" id="GO:0006013">
    <property type="term" value="P:mannose metabolic process"/>
    <property type="evidence" value="ECO:0007669"/>
    <property type="project" value="InterPro"/>
</dbReference>
<evidence type="ECO:0000313" key="7">
    <source>
        <dbReference type="Proteomes" id="UP000287857"/>
    </source>
</evidence>
<accession>A0A429ZYV8</accession>
<comment type="caution">
    <text evidence="6">The sequence shown here is derived from an EMBL/GenBank/DDBJ whole genome shotgun (WGS) entry which is preliminary data.</text>
</comment>
<keyword evidence="7" id="KW-1185">Reference proteome</keyword>
<feature type="domain" description="Glycoside hydrolase family 38 central" evidence="5">
    <location>
        <begin position="278"/>
        <end position="356"/>
    </location>
</feature>
<dbReference type="GO" id="GO:0009313">
    <property type="term" value="P:oligosaccharide catabolic process"/>
    <property type="evidence" value="ECO:0007669"/>
    <property type="project" value="TreeGrafter"/>
</dbReference>
<keyword evidence="2" id="KW-0479">Metal-binding</keyword>
<dbReference type="InterPro" id="IPR000602">
    <property type="entry name" value="Glyco_hydro_38_N"/>
</dbReference>
<dbReference type="GO" id="GO:0004559">
    <property type="term" value="F:alpha-mannosidase activity"/>
    <property type="evidence" value="ECO:0007669"/>
    <property type="project" value="InterPro"/>
</dbReference>
<dbReference type="InterPro" id="IPR011013">
    <property type="entry name" value="Gal_mutarotase_sf_dom"/>
</dbReference>
<dbReference type="SUPFAM" id="SSF88713">
    <property type="entry name" value="Glycoside hydrolase/deacetylase"/>
    <property type="match status" value="1"/>
</dbReference>
<dbReference type="Gene3D" id="3.20.110.10">
    <property type="entry name" value="Glycoside hydrolase 38, N terminal domain"/>
    <property type="match status" value="1"/>
</dbReference>
<dbReference type="SUPFAM" id="SSF88688">
    <property type="entry name" value="Families 57/38 glycoside transferase middle domain"/>
    <property type="match status" value="1"/>
</dbReference>
<dbReference type="RefSeq" id="WP_125983800.1">
    <property type="nucleotide sequence ID" value="NZ_NGJS01000006.1"/>
</dbReference>
<keyword evidence="3" id="KW-0378">Hydrolase</keyword>
<comment type="similarity">
    <text evidence="1">Belongs to the glycosyl hydrolase 38 family.</text>
</comment>
<evidence type="ECO:0000259" key="5">
    <source>
        <dbReference type="SMART" id="SM00872"/>
    </source>
</evidence>
<dbReference type="Pfam" id="PF09261">
    <property type="entry name" value="Alpha-mann_mid"/>
    <property type="match status" value="1"/>
</dbReference>
<dbReference type="GO" id="GO:0046872">
    <property type="term" value="F:metal ion binding"/>
    <property type="evidence" value="ECO:0007669"/>
    <property type="project" value="UniProtKB-KW"/>
</dbReference>
<dbReference type="AlphaFoldDB" id="A0A429ZYV8"/>
<evidence type="ECO:0000256" key="2">
    <source>
        <dbReference type="ARBA" id="ARBA00022723"/>
    </source>
</evidence>
<dbReference type="InterPro" id="IPR015341">
    <property type="entry name" value="Glyco_hydro_38_cen"/>
</dbReference>
<protein>
    <submittedName>
        <fullName evidence="6">Alpha-mannosidase</fullName>
    </submittedName>
</protein>
<reference evidence="6 7" key="1">
    <citation type="submission" date="2017-05" db="EMBL/GenBank/DDBJ databases">
        <title>Vagococcus spp. assemblies.</title>
        <authorList>
            <person name="Gulvik C.A."/>
        </authorList>
    </citation>
    <scope>NUCLEOTIDE SEQUENCE [LARGE SCALE GENOMIC DNA]</scope>
    <source>
        <strain evidence="6 7">SS1995</strain>
    </source>
</reference>
<dbReference type="SUPFAM" id="SSF74650">
    <property type="entry name" value="Galactose mutarotase-like"/>
    <property type="match status" value="1"/>
</dbReference>
<name>A0A429ZYV8_9ENTE</name>
<proteinExistence type="inferred from homology"/>
<gene>
    <name evidence="6" type="ORF">CBF37_05760</name>
</gene>
<dbReference type="Proteomes" id="UP000287857">
    <property type="component" value="Unassembled WGS sequence"/>
</dbReference>
<evidence type="ECO:0000313" key="6">
    <source>
        <dbReference type="EMBL" id="RST99171.1"/>
    </source>
</evidence>
<dbReference type="PANTHER" id="PTHR46017">
    <property type="entry name" value="ALPHA-MANNOSIDASE 2C1"/>
    <property type="match status" value="1"/>
</dbReference>
<dbReference type="InterPro" id="IPR027291">
    <property type="entry name" value="Glyco_hydro_38_N_sf"/>
</dbReference>
<evidence type="ECO:0000256" key="4">
    <source>
        <dbReference type="ARBA" id="ARBA00023295"/>
    </source>
</evidence>
<dbReference type="Gene3D" id="1.20.1270.50">
    <property type="entry name" value="Glycoside hydrolase family 38, central domain"/>
    <property type="match status" value="1"/>
</dbReference>
<dbReference type="InterPro" id="IPR011330">
    <property type="entry name" value="Glyco_hydro/deAcase_b/a-brl"/>
</dbReference>
<dbReference type="Gene3D" id="2.70.98.30">
    <property type="entry name" value="Golgi alpha-mannosidase II, domain 4"/>
    <property type="match status" value="1"/>
</dbReference>
<evidence type="ECO:0000256" key="3">
    <source>
        <dbReference type="ARBA" id="ARBA00022801"/>
    </source>
</evidence>
<organism evidence="6 7">
    <name type="scientific">Vagococcus vulneris</name>
    <dbReference type="NCBI Taxonomy" id="1977869"/>
    <lineage>
        <taxon>Bacteria</taxon>
        <taxon>Bacillati</taxon>
        <taxon>Bacillota</taxon>
        <taxon>Bacilli</taxon>
        <taxon>Lactobacillales</taxon>
        <taxon>Enterococcaceae</taxon>
        <taxon>Vagococcus</taxon>
    </lineage>
</organism>
<dbReference type="GO" id="GO:0030246">
    <property type="term" value="F:carbohydrate binding"/>
    <property type="evidence" value="ECO:0007669"/>
    <property type="project" value="InterPro"/>
</dbReference>
<dbReference type="Pfam" id="PF01074">
    <property type="entry name" value="Glyco_hydro_38N"/>
    <property type="match status" value="1"/>
</dbReference>
<sequence>MVKGYIVQHTHWDREWYFTAEDAKVLSDQVFTEALNELEKNPNVNFCLDGQSSILDEYLEINPQKLQVIKDLVAKGRLFVGPWYTQTDALLVDSESILRNLIIGINETKEKYGNPMMVGYLPDTFGFNANLPTLLNQVGIDNFMAWRGINFDKQAFSPYFIWNGLGDQYVYAMYFPFGYMTGLMTLDAVNNIPNFVENRLDPMLSFLMEHGDNEDLLLPSGIDQKSMVLDFDNIVEQINEVSDYENEICDYPTYVEIIRNKKNLPNYEGELREPVYSRVHRSISSVRTQMKQDNFQLEQIILHRIEPLMVISKKIGVEISTGLLKRLWKKVLENQAHDSIGGCVSDNVAEDIFHRSKEAYELAEGLENLISKRIADSLDLTHHQLLVFNTDPVPFKGEKIVHVVNRTKNIRFKNSKKSVLVSEKYYPERHNVQRLVATGFEYFTEPSYYELDICIDVELPAFGYTIIEFEECEEPLETSVWSEETRISNDFYTIQYHAGTVELVTKEGRTIKDFIRLVDMGNNGDTYDFSPLAEEKELILDFDKAHVERDSSKQCLVIEGVASLPNDLESRCLEKQNIIEVAYILRLTLNDEDVIEGKITIDNQVLSHRMRLQFQVDDPTEISIAQIQNGFVINQPEVIPSDWVEKYVEMPANLEIFDKSVSVEFEGSYVTVFADGLREYERVSDKLFLTLFATTGELGKPNLSWRPGRASGDTTNEGHVMMPTPLAQELGEHQYSFAIQVGKGRLDQFKVAKTTQKRLSQSVSYQKQSLNLFINRLDNKIWPLQHSKRVPTELSLLELPKDVIVSAIYPAYSEENSYVIRLANPTKETVELTDRVTLKGKIVNALEEDVGQVNNIKPFDYVSLLIPINKYS</sequence>
<evidence type="ECO:0000256" key="1">
    <source>
        <dbReference type="ARBA" id="ARBA00009792"/>
    </source>
</evidence>
<dbReference type="InterPro" id="IPR028995">
    <property type="entry name" value="Glyco_hydro_57/38_cen_sf"/>
</dbReference>